<organism evidence="8 9">
    <name type="scientific">Triticum turgidum subsp. durum</name>
    <name type="common">Durum wheat</name>
    <name type="synonym">Triticum durum</name>
    <dbReference type="NCBI Taxonomy" id="4567"/>
    <lineage>
        <taxon>Eukaryota</taxon>
        <taxon>Viridiplantae</taxon>
        <taxon>Streptophyta</taxon>
        <taxon>Embryophyta</taxon>
        <taxon>Tracheophyta</taxon>
        <taxon>Spermatophyta</taxon>
        <taxon>Magnoliopsida</taxon>
        <taxon>Liliopsida</taxon>
        <taxon>Poales</taxon>
        <taxon>Poaceae</taxon>
        <taxon>BOP clade</taxon>
        <taxon>Pooideae</taxon>
        <taxon>Triticodae</taxon>
        <taxon>Triticeae</taxon>
        <taxon>Triticinae</taxon>
        <taxon>Triticum</taxon>
    </lineage>
</organism>
<gene>
    <name evidence="8" type="ORF">TRITD_2Bv1G008260</name>
</gene>
<dbReference type="Gene3D" id="1.20.5.4130">
    <property type="match status" value="1"/>
</dbReference>
<dbReference type="Pfam" id="PF18052">
    <property type="entry name" value="Rx_N"/>
    <property type="match status" value="1"/>
</dbReference>
<proteinExistence type="inferred from homology"/>
<dbReference type="Gene3D" id="3.40.50.300">
    <property type="entry name" value="P-loop containing nucleotide triphosphate hydrolases"/>
    <property type="match status" value="1"/>
</dbReference>
<dbReference type="GO" id="GO:0043531">
    <property type="term" value="F:ADP binding"/>
    <property type="evidence" value="ECO:0007669"/>
    <property type="project" value="InterPro"/>
</dbReference>
<feature type="domain" description="NB-ARC" evidence="6">
    <location>
        <begin position="182"/>
        <end position="276"/>
    </location>
</feature>
<evidence type="ECO:0000313" key="9">
    <source>
        <dbReference type="Proteomes" id="UP000324705"/>
    </source>
</evidence>
<name>A0A9R1PBN7_TRITD</name>
<dbReference type="Gramene" id="TRITD2Bv1G008260.42">
    <property type="protein sequence ID" value="TRITD2Bv1G008260.42"/>
    <property type="gene ID" value="TRITD2Bv1G008260"/>
</dbReference>
<dbReference type="InterPro" id="IPR002182">
    <property type="entry name" value="NB-ARC"/>
</dbReference>
<keyword evidence="2" id="KW-0433">Leucine-rich repeat</keyword>
<reference evidence="8 9" key="1">
    <citation type="submission" date="2017-09" db="EMBL/GenBank/DDBJ databases">
        <authorList>
            <consortium name="International Durum Wheat Genome Sequencing Consortium (IDWGSC)"/>
            <person name="Milanesi L."/>
        </authorList>
    </citation>
    <scope>NUCLEOTIDE SEQUENCE [LARGE SCALE GENOMIC DNA]</scope>
    <source>
        <strain evidence="9">cv. Svevo</strain>
    </source>
</reference>
<dbReference type="SUPFAM" id="SSF52540">
    <property type="entry name" value="P-loop containing nucleoside triphosphate hydrolases"/>
    <property type="match status" value="1"/>
</dbReference>
<evidence type="ECO:0000259" key="6">
    <source>
        <dbReference type="Pfam" id="PF00931"/>
    </source>
</evidence>
<dbReference type="CDD" id="cd14798">
    <property type="entry name" value="RX-CC_like"/>
    <property type="match status" value="1"/>
</dbReference>
<comment type="similarity">
    <text evidence="1">Belongs to the disease resistance NB-LRR family.</text>
</comment>
<dbReference type="PANTHER" id="PTHR19338">
    <property type="entry name" value="TRANSLOCASE OF INNER MITOCHONDRIAL MEMBRANE 13 HOMOLOG"/>
    <property type="match status" value="1"/>
</dbReference>
<dbReference type="Proteomes" id="UP000324705">
    <property type="component" value="Chromosome 2B"/>
</dbReference>
<protein>
    <submittedName>
        <fullName evidence="8">Uncharacterized protein</fullName>
    </submittedName>
</protein>
<keyword evidence="9" id="KW-1185">Reference proteome</keyword>
<evidence type="ECO:0000313" key="8">
    <source>
        <dbReference type="EMBL" id="VAH40360.1"/>
    </source>
</evidence>
<evidence type="ECO:0000256" key="4">
    <source>
        <dbReference type="ARBA" id="ARBA00022741"/>
    </source>
</evidence>
<feature type="domain" description="Disease resistance N-terminal" evidence="7">
    <location>
        <begin position="7"/>
        <end position="95"/>
    </location>
</feature>
<evidence type="ECO:0000256" key="3">
    <source>
        <dbReference type="ARBA" id="ARBA00022737"/>
    </source>
</evidence>
<dbReference type="Pfam" id="PF00931">
    <property type="entry name" value="NB-ARC"/>
    <property type="match status" value="1"/>
</dbReference>
<dbReference type="InterPro" id="IPR041118">
    <property type="entry name" value="Rx_N"/>
</dbReference>
<evidence type="ECO:0000256" key="2">
    <source>
        <dbReference type="ARBA" id="ARBA00022614"/>
    </source>
</evidence>
<keyword evidence="3" id="KW-0677">Repeat</keyword>
<dbReference type="InterPro" id="IPR038005">
    <property type="entry name" value="RX-like_CC"/>
</dbReference>
<dbReference type="GO" id="GO:0006952">
    <property type="term" value="P:defense response"/>
    <property type="evidence" value="ECO:0007669"/>
    <property type="project" value="UniProtKB-KW"/>
</dbReference>
<dbReference type="EMBL" id="LT934114">
    <property type="protein sequence ID" value="VAH40360.1"/>
    <property type="molecule type" value="Genomic_DNA"/>
</dbReference>
<evidence type="ECO:0000256" key="5">
    <source>
        <dbReference type="ARBA" id="ARBA00022821"/>
    </source>
</evidence>
<keyword evidence="4" id="KW-0547">Nucleotide-binding</keyword>
<evidence type="ECO:0000256" key="1">
    <source>
        <dbReference type="ARBA" id="ARBA00008894"/>
    </source>
</evidence>
<evidence type="ECO:0000259" key="7">
    <source>
        <dbReference type="Pfam" id="PF18052"/>
    </source>
</evidence>
<keyword evidence="5" id="KW-0611">Plant defense</keyword>
<accession>A0A9R1PBN7</accession>
<dbReference type="AlphaFoldDB" id="A0A9R1PBN7"/>
<sequence>MDLATGAIGSLLPKLLELLGEEYKLQKGVREGIKSLEKEMRSMHAALHNVSEVPRDQLDLQVKIWAGEVRELSFDMEDVVDKFLVHVDESSEPAANSNKLKRLTKKMAGLFTKGKARHEIADAIKDINRQVQEVAERRARYNINNIVVKPAVVTLNPLLHALYTEVTELVGIDGKRDQTLMKLLSKEDDVYNKKLKIVSVVGFGGLGKTTLVKTVYDKIKGEFGCWAFVSVGRKADPKKVLMDILFDLDVRGSQLTLLDETQFVKKLREYLEGKKYTHTHLSPA</sequence>
<dbReference type="InterPro" id="IPR027417">
    <property type="entry name" value="P-loop_NTPase"/>
</dbReference>
<dbReference type="PANTHER" id="PTHR19338:SF16">
    <property type="entry name" value="AAA+ ATPASE DOMAIN-CONTAINING PROTEIN"/>
    <property type="match status" value="1"/>
</dbReference>